<keyword evidence="3" id="KW-1185">Reference proteome</keyword>
<sequence>MAMISVVPCFPVAVAYLFVPGGIMSRSCGPGRAPERNSAGASGGGVLRTDNSERVSRTLVDSSGTAASYTAIAKTKSTIVVPTAIVADEPRTAYAMRGPRAPFPTGSSRDRAIKVHHYLEQRYIVEIMTKCRH</sequence>
<feature type="region of interest" description="Disordered" evidence="1">
    <location>
        <begin position="28"/>
        <end position="53"/>
    </location>
</feature>
<dbReference type="Proteomes" id="UP001168821">
    <property type="component" value="Unassembled WGS sequence"/>
</dbReference>
<accession>A0AA38IHR2</accession>
<evidence type="ECO:0000313" key="3">
    <source>
        <dbReference type="Proteomes" id="UP001168821"/>
    </source>
</evidence>
<organism evidence="2 3">
    <name type="scientific">Zophobas morio</name>
    <dbReference type="NCBI Taxonomy" id="2755281"/>
    <lineage>
        <taxon>Eukaryota</taxon>
        <taxon>Metazoa</taxon>
        <taxon>Ecdysozoa</taxon>
        <taxon>Arthropoda</taxon>
        <taxon>Hexapoda</taxon>
        <taxon>Insecta</taxon>
        <taxon>Pterygota</taxon>
        <taxon>Neoptera</taxon>
        <taxon>Endopterygota</taxon>
        <taxon>Coleoptera</taxon>
        <taxon>Polyphaga</taxon>
        <taxon>Cucujiformia</taxon>
        <taxon>Tenebrionidae</taxon>
        <taxon>Zophobas</taxon>
    </lineage>
</organism>
<evidence type="ECO:0000313" key="2">
    <source>
        <dbReference type="EMBL" id="KAJ3654461.1"/>
    </source>
</evidence>
<proteinExistence type="predicted"/>
<dbReference type="EMBL" id="JALNTZ010000004">
    <property type="protein sequence ID" value="KAJ3654461.1"/>
    <property type="molecule type" value="Genomic_DNA"/>
</dbReference>
<gene>
    <name evidence="2" type="ORF">Zmor_013649</name>
</gene>
<comment type="caution">
    <text evidence="2">The sequence shown here is derived from an EMBL/GenBank/DDBJ whole genome shotgun (WGS) entry which is preliminary data.</text>
</comment>
<dbReference type="AlphaFoldDB" id="A0AA38IHR2"/>
<protein>
    <submittedName>
        <fullName evidence="2">Uncharacterized protein</fullName>
    </submittedName>
</protein>
<evidence type="ECO:0000256" key="1">
    <source>
        <dbReference type="SAM" id="MobiDB-lite"/>
    </source>
</evidence>
<name>A0AA38IHR2_9CUCU</name>
<reference evidence="2" key="1">
    <citation type="journal article" date="2023" name="G3 (Bethesda)">
        <title>Whole genome assemblies of Zophobas morio and Tenebrio molitor.</title>
        <authorList>
            <person name="Kaur S."/>
            <person name="Stinson S.A."/>
            <person name="diCenzo G.C."/>
        </authorList>
    </citation>
    <scope>NUCLEOTIDE SEQUENCE</scope>
    <source>
        <strain evidence="2">QUZm001</strain>
    </source>
</reference>